<keyword evidence="4" id="KW-1185">Reference proteome</keyword>
<name>A0A0D0DVW8_9AGAM</name>
<evidence type="ECO:0000313" key="4">
    <source>
        <dbReference type="Proteomes" id="UP000054538"/>
    </source>
</evidence>
<dbReference type="OrthoDB" id="197400at2759"/>
<reference evidence="4" key="2">
    <citation type="submission" date="2015-01" db="EMBL/GenBank/DDBJ databases">
        <title>Evolutionary Origins and Diversification of the Mycorrhizal Mutualists.</title>
        <authorList>
            <consortium name="DOE Joint Genome Institute"/>
            <consortium name="Mycorrhizal Genomics Consortium"/>
            <person name="Kohler A."/>
            <person name="Kuo A."/>
            <person name="Nagy L.G."/>
            <person name="Floudas D."/>
            <person name="Copeland A."/>
            <person name="Barry K.W."/>
            <person name="Cichocki N."/>
            <person name="Veneault-Fourrey C."/>
            <person name="LaButti K."/>
            <person name="Lindquist E.A."/>
            <person name="Lipzen A."/>
            <person name="Lundell T."/>
            <person name="Morin E."/>
            <person name="Murat C."/>
            <person name="Riley R."/>
            <person name="Ohm R."/>
            <person name="Sun H."/>
            <person name="Tunlid A."/>
            <person name="Henrissat B."/>
            <person name="Grigoriev I.V."/>
            <person name="Hibbett D.S."/>
            <person name="Martin F."/>
        </authorList>
    </citation>
    <scope>NUCLEOTIDE SEQUENCE [LARGE SCALE GENOMIC DNA]</scope>
    <source>
        <strain evidence="4">Ve08.2h10</strain>
    </source>
</reference>
<dbReference type="Proteomes" id="UP000054538">
    <property type="component" value="Unassembled WGS sequence"/>
</dbReference>
<dbReference type="InterPro" id="IPR047313">
    <property type="entry name" value="SMN_C"/>
</dbReference>
<dbReference type="AlphaFoldDB" id="A0A0D0DVW8"/>
<feature type="region of interest" description="Disordered" evidence="1">
    <location>
        <begin position="280"/>
        <end position="320"/>
    </location>
</feature>
<feature type="region of interest" description="Disordered" evidence="1">
    <location>
        <begin position="170"/>
        <end position="205"/>
    </location>
</feature>
<proteinExistence type="predicted"/>
<feature type="domain" description="Survival Motor Neuron Gemin2-binding" evidence="2">
    <location>
        <begin position="125"/>
        <end position="140"/>
    </location>
</feature>
<protein>
    <submittedName>
        <fullName evidence="3">Unplaced genomic scaffold scaffold_44, whole genome shotgun sequence</fullName>
    </submittedName>
</protein>
<feature type="compositionally biased region" description="Low complexity" evidence="1">
    <location>
        <begin position="170"/>
        <end position="180"/>
    </location>
</feature>
<dbReference type="EMBL" id="KN824866">
    <property type="protein sequence ID" value="KIK99203.1"/>
    <property type="molecule type" value="Genomic_DNA"/>
</dbReference>
<dbReference type="CDD" id="cd22851">
    <property type="entry name" value="SMN_N"/>
    <property type="match status" value="1"/>
</dbReference>
<dbReference type="InterPro" id="IPR049481">
    <property type="entry name" value="SMN_G2-BD"/>
</dbReference>
<dbReference type="STRING" id="930991.A0A0D0DVW8"/>
<evidence type="ECO:0000313" key="3">
    <source>
        <dbReference type="EMBL" id="KIK99203.1"/>
    </source>
</evidence>
<evidence type="ECO:0000256" key="1">
    <source>
        <dbReference type="SAM" id="MobiDB-lite"/>
    </source>
</evidence>
<dbReference type="HOGENOM" id="CLU_081907_0_0_1"/>
<dbReference type="Pfam" id="PF20636">
    <property type="entry name" value="SMN_G2-BD"/>
    <property type="match status" value="1"/>
</dbReference>
<gene>
    <name evidence="3" type="ORF">PAXRUDRAFT_132578</name>
</gene>
<feature type="region of interest" description="Disordered" evidence="1">
    <location>
        <begin position="1"/>
        <end position="127"/>
    </location>
</feature>
<organism evidence="3 4">
    <name type="scientific">Paxillus rubicundulus Ve08.2h10</name>
    <dbReference type="NCBI Taxonomy" id="930991"/>
    <lineage>
        <taxon>Eukaryota</taxon>
        <taxon>Fungi</taxon>
        <taxon>Dikarya</taxon>
        <taxon>Basidiomycota</taxon>
        <taxon>Agaricomycotina</taxon>
        <taxon>Agaricomycetes</taxon>
        <taxon>Agaricomycetidae</taxon>
        <taxon>Boletales</taxon>
        <taxon>Paxilineae</taxon>
        <taxon>Paxillaceae</taxon>
        <taxon>Paxillus</taxon>
    </lineage>
</organism>
<dbReference type="InParanoid" id="A0A0D0DVW8"/>
<feature type="compositionally biased region" description="Acidic residues" evidence="1">
    <location>
        <begin position="92"/>
        <end position="119"/>
    </location>
</feature>
<dbReference type="CDD" id="cd22852">
    <property type="entry name" value="SMN_C"/>
    <property type="match status" value="1"/>
</dbReference>
<feature type="compositionally biased region" description="Basic residues" evidence="1">
    <location>
        <begin position="32"/>
        <end position="43"/>
    </location>
</feature>
<evidence type="ECO:0000259" key="2">
    <source>
        <dbReference type="Pfam" id="PF20636"/>
    </source>
</evidence>
<reference evidence="3 4" key="1">
    <citation type="submission" date="2014-04" db="EMBL/GenBank/DDBJ databases">
        <authorList>
            <consortium name="DOE Joint Genome Institute"/>
            <person name="Kuo A."/>
            <person name="Kohler A."/>
            <person name="Jargeat P."/>
            <person name="Nagy L.G."/>
            <person name="Floudas D."/>
            <person name="Copeland A."/>
            <person name="Barry K.W."/>
            <person name="Cichocki N."/>
            <person name="Veneault-Fourrey C."/>
            <person name="LaButti K."/>
            <person name="Lindquist E.A."/>
            <person name="Lipzen A."/>
            <person name="Lundell T."/>
            <person name="Morin E."/>
            <person name="Murat C."/>
            <person name="Sun H."/>
            <person name="Tunlid A."/>
            <person name="Henrissat B."/>
            <person name="Grigoriev I.V."/>
            <person name="Hibbett D.S."/>
            <person name="Martin F."/>
            <person name="Nordberg H.P."/>
            <person name="Cantor M.N."/>
            <person name="Hua S.X."/>
        </authorList>
    </citation>
    <scope>NUCLEOTIDE SEQUENCE [LARGE SCALE GENOMIC DNA]</scope>
    <source>
        <strain evidence="3 4">Ve08.2h10</strain>
    </source>
</reference>
<accession>A0A0D0DVW8</accession>
<sequence length="320" mass="35813">MRQRIQYDLDDSTGPSKYMAIQPTQGHYRQPPPKKRKRSHQHVHTPSQTHPKRPPIQHWDDPGSPTDGMVYDEQEDGEDGVHRAAVGSGSCDQEEAYEYEDGEGDYGNDGMDEEEEEESRELTHQEIWDDSALIDAWNSAEAEYEAYHGNSKEWKTDLVKPSPLWYNKPYTAPTTQAPTASKSKPIVPEHPSTNIPPQPAEEESNTAPLDFHTFVPTHDPSLPVPSDFMPRAPAQVAQSASPFFVPASSTTMVSRDEAFSNALSAMYWGGYWTAVYHCQSQSSSEKRTAPQEATEEDEEGAYDGEVDVDEDGEDLVPAQR</sequence>
<feature type="compositionally biased region" description="Acidic residues" evidence="1">
    <location>
        <begin position="293"/>
        <end position="314"/>
    </location>
</feature>